<evidence type="ECO:0000256" key="3">
    <source>
        <dbReference type="SAM" id="MobiDB-lite"/>
    </source>
</evidence>
<dbReference type="InterPro" id="IPR000424">
    <property type="entry name" value="Primosome_PriB/ssb"/>
</dbReference>
<name>A0A5R9EAR7_9ACTN</name>
<organism evidence="4 5">
    <name type="scientific">Streptomyces marianii</name>
    <dbReference type="NCBI Taxonomy" id="1817406"/>
    <lineage>
        <taxon>Bacteria</taxon>
        <taxon>Bacillati</taxon>
        <taxon>Actinomycetota</taxon>
        <taxon>Actinomycetes</taxon>
        <taxon>Kitasatosporales</taxon>
        <taxon>Streptomycetaceae</taxon>
        <taxon>Streptomyces</taxon>
    </lineage>
</organism>
<evidence type="ECO:0000313" key="4">
    <source>
        <dbReference type="EMBL" id="TLQ45862.1"/>
    </source>
</evidence>
<sequence>MSDVMVTLVGNVATAVEYRESAAGGRARFRFAVPSRRWDRQRDGWTDGPTGFYTVWAWRALGANLAASVAVGEPLVVHGRLRVREEEWEGKLRTSVDVDAVAAGHDLTRGTSAFRRVTRTERQPTGRQSAAAGAMAPPPAMPSGVPLPATAPTAPTAPTAATAATAPANSTLPGPSAVPAVVAQRASAALPASPTAPGEADPFCAGSPGSAGRARGRSRAASATAAVTGGMRSAEAAGSLPASARSGPARTPGSTPGARSAAEVGVP</sequence>
<evidence type="ECO:0000313" key="5">
    <source>
        <dbReference type="Proteomes" id="UP000305921"/>
    </source>
</evidence>
<evidence type="ECO:0000256" key="1">
    <source>
        <dbReference type="ARBA" id="ARBA00023125"/>
    </source>
</evidence>
<dbReference type="Pfam" id="PF00436">
    <property type="entry name" value="SSB"/>
    <property type="match status" value="1"/>
</dbReference>
<feature type="region of interest" description="Disordered" evidence="3">
    <location>
        <begin position="191"/>
        <end position="267"/>
    </location>
</feature>
<keyword evidence="5" id="KW-1185">Reference proteome</keyword>
<dbReference type="SUPFAM" id="SSF50249">
    <property type="entry name" value="Nucleic acid-binding proteins"/>
    <property type="match status" value="1"/>
</dbReference>
<evidence type="ECO:0000256" key="2">
    <source>
        <dbReference type="PROSITE-ProRule" id="PRU00252"/>
    </source>
</evidence>
<dbReference type="InterPro" id="IPR012340">
    <property type="entry name" value="NA-bd_OB-fold"/>
</dbReference>
<dbReference type="GO" id="GO:0003697">
    <property type="term" value="F:single-stranded DNA binding"/>
    <property type="evidence" value="ECO:0007669"/>
    <property type="project" value="InterPro"/>
</dbReference>
<dbReference type="CDD" id="cd04496">
    <property type="entry name" value="SSB_OBF"/>
    <property type="match status" value="1"/>
</dbReference>
<dbReference type="Gene3D" id="2.40.50.140">
    <property type="entry name" value="Nucleic acid-binding proteins"/>
    <property type="match status" value="1"/>
</dbReference>
<dbReference type="AlphaFoldDB" id="A0A5R9EAR7"/>
<reference evidence="4 5" key="1">
    <citation type="submission" date="2019-05" db="EMBL/GenBank/DDBJ databases">
        <title>Streptomyces marianii sp. nov., a novel marine actinomycete from southern coast of India.</title>
        <authorList>
            <person name="Iniyan A.M."/>
            <person name="Wink J."/>
            <person name="Ramprasad E."/>
            <person name="Ramana C.V."/>
            <person name="Bunk B."/>
            <person name="Sproer C."/>
            <person name="Joseph F.-J.R.S."/>
            <person name="Vincent S.G.P."/>
        </authorList>
    </citation>
    <scope>NUCLEOTIDE SEQUENCE [LARGE SCALE GENOMIC DNA]</scope>
    <source>
        <strain evidence="4 5">ICN19</strain>
    </source>
</reference>
<feature type="compositionally biased region" description="Low complexity" evidence="3">
    <location>
        <begin position="142"/>
        <end position="168"/>
    </location>
</feature>
<protein>
    <submittedName>
        <fullName evidence="4">Single-stranded DNA-binding protein</fullName>
    </submittedName>
</protein>
<accession>A0A5R9EAR7</accession>
<dbReference type="PROSITE" id="PS50935">
    <property type="entry name" value="SSB"/>
    <property type="match status" value="1"/>
</dbReference>
<gene>
    <name evidence="4" type="ORF">FEF34_25245</name>
</gene>
<comment type="caution">
    <text evidence="4">The sequence shown here is derived from an EMBL/GenBank/DDBJ whole genome shotgun (WGS) entry which is preliminary data.</text>
</comment>
<dbReference type="OrthoDB" id="4427276at2"/>
<keyword evidence="1 2" id="KW-0238">DNA-binding</keyword>
<feature type="compositionally biased region" description="Low complexity" evidence="3">
    <location>
        <begin position="205"/>
        <end position="226"/>
    </location>
</feature>
<proteinExistence type="predicted"/>
<dbReference type="Proteomes" id="UP000305921">
    <property type="component" value="Unassembled WGS sequence"/>
</dbReference>
<dbReference type="EMBL" id="VAWE01000001">
    <property type="protein sequence ID" value="TLQ45862.1"/>
    <property type="molecule type" value="Genomic_DNA"/>
</dbReference>
<feature type="region of interest" description="Disordered" evidence="3">
    <location>
        <begin position="117"/>
        <end position="172"/>
    </location>
</feature>